<keyword evidence="7" id="KW-0325">Glycoprotein</keyword>
<evidence type="ECO:0000256" key="5">
    <source>
        <dbReference type="ARBA" id="ARBA00022729"/>
    </source>
</evidence>
<organism evidence="12 13">
    <name type="scientific">Pleurodeles waltl</name>
    <name type="common">Iberian ribbed newt</name>
    <dbReference type="NCBI Taxonomy" id="8319"/>
    <lineage>
        <taxon>Eukaryota</taxon>
        <taxon>Metazoa</taxon>
        <taxon>Chordata</taxon>
        <taxon>Craniata</taxon>
        <taxon>Vertebrata</taxon>
        <taxon>Euteleostomi</taxon>
        <taxon>Amphibia</taxon>
        <taxon>Batrachia</taxon>
        <taxon>Caudata</taxon>
        <taxon>Salamandroidea</taxon>
        <taxon>Salamandridae</taxon>
        <taxon>Pleurodelinae</taxon>
        <taxon>Pleurodeles</taxon>
    </lineage>
</organism>
<evidence type="ECO:0000256" key="3">
    <source>
        <dbReference type="ARBA" id="ARBA00022525"/>
    </source>
</evidence>
<dbReference type="InterPro" id="IPR050934">
    <property type="entry name" value="ITIH"/>
</dbReference>
<dbReference type="SMART" id="SM00327">
    <property type="entry name" value="VWA"/>
    <property type="match status" value="1"/>
</dbReference>
<dbReference type="GO" id="GO:0004867">
    <property type="term" value="F:serine-type endopeptidase inhibitor activity"/>
    <property type="evidence" value="ECO:0007669"/>
    <property type="project" value="UniProtKB-KW"/>
</dbReference>
<evidence type="ECO:0000256" key="6">
    <source>
        <dbReference type="ARBA" id="ARBA00022900"/>
    </source>
</evidence>
<evidence type="ECO:0000256" key="1">
    <source>
        <dbReference type="ARBA" id="ARBA00004613"/>
    </source>
</evidence>
<evidence type="ECO:0000256" key="7">
    <source>
        <dbReference type="ARBA" id="ARBA00023180"/>
    </source>
</evidence>
<dbReference type="PROSITE" id="PS51468">
    <property type="entry name" value="VIT"/>
    <property type="match status" value="1"/>
</dbReference>
<feature type="region of interest" description="Disordered" evidence="8">
    <location>
        <begin position="44"/>
        <end position="66"/>
    </location>
</feature>
<dbReference type="EMBL" id="JANPWB010000008">
    <property type="protein sequence ID" value="KAJ1162980.1"/>
    <property type="molecule type" value="Genomic_DNA"/>
</dbReference>
<dbReference type="InterPro" id="IPR010600">
    <property type="entry name" value="ITI_HC_C"/>
</dbReference>
<dbReference type="PANTHER" id="PTHR10338:SF14">
    <property type="entry name" value="INTER-ALPHA-TRYPSIN INHIBITOR HEAVY CHAIN H2"/>
    <property type="match status" value="1"/>
</dbReference>
<dbReference type="SUPFAM" id="SSF53300">
    <property type="entry name" value="vWA-like"/>
    <property type="match status" value="1"/>
</dbReference>
<evidence type="ECO:0000256" key="2">
    <source>
        <dbReference type="ARBA" id="ARBA00010158"/>
    </source>
</evidence>
<dbReference type="Proteomes" id="UP001066276">
    <property type="component" value="Chromosome 4_2"/>
</dbReference>
<dbReference type="PANTHER" id="PTHR10338">
    <property type="entry name" value="INTER-ALPHA-TRYPSIN INHIBITOR HEAVY CHAIN FAMILY MEMBER"/>
    <property type="match status" value="1"/>
</dbReference>
<dbReference type="Gene3D" id="3.40.50.410">
    <property type="entry name" value="von Willebrand factor, type A domain"/>
    <property type="match status" value="1"/>
</dbReference>
<comment type="subcellular location">
    <subcellularLocation>
        <location evidence="1">Secreted</location>
    </subcellularLocation>
</comment>
<comment type="similarity">
    <text evidence="2">Belongs to the ITIH family.</text>
</comment>
<protein>
    <recommendedName>
        <fullName evidence="14">Inter-alpha-trypsin inhibitor heavy chain H2</fullName>
    </recommendedName>
</protein>
<evidence type="ECO:0000313" key="13">
    <source>
        <dbReference type="Proteomes" id="UP001066276"/>
    </source>
</evidence>
<reference evidence="12" key="1">
    <citation type="journal article" date="2022" name="bioRxiv">
        <title>Sequencing and chromosome-scale assembly of the giantPleurodeles waltlgenome.</title>
        <authorList>
            <person name="Brown T."/>
            <person name="Elewa A."/>
            <person name="Iarovenko S."/>
            <person name="Subramanian E."/>
            <person name="Araus A.J."/>
            <person name="Petzold A."/>
            <person name="Susuki M."/>
            <person name="Suzuki K.-i.T."/>
            <person name="Hayashi T."/>
            <person name="Toyoda A."/>
            <person name="Oliveira C."/>
            <person name="Osipova E."/>
            <person name="Leigh N.D."/>
            <person name="Simon A."/>
            <person name="Yun M.H."/>
        </authorList>
    </citation>
    <scope>NUCLEOTIDE SEQUENCE</scope>
    <source>
        <strain evidence="12">20211129_DDA</strain>
        <tissue evidence="12">Liver</tissue>
    </source>
</reference>
<dbReference type="AlphaFoldDB" id="A0AAV7SG48"/>
<dbReference type="InterPro" id="IPR036465">
    <property type="entry name" value="vWFA_dom_sf"/>
</dbReference>
<feature type="domain" description="VIT" evidence="11">
    <location>
        <begin position="54"/>
        <end position="183"/>
    </location>
</feature>
<evidence type="ECO:0000259" key="11">
    <source>
        <dbReference type="PROSITE" id="PS51468"/>
    </source>
</evidence>
<gene>
    <name evidence="12" type="ORF">NDU88_003444</name>
</gene>
<dbReference type="InterPro" id="IPR013694">
    <property type="entry name" value="VIT"/>
</dbReference>
<evidence type="ECO:0000256" key="8">
    <source>
        <dbReference type="SAM" id="MobiDB-lite"/>
    </source>
</evidence>
<keyword evidence="13" id="KW-1185">Reference proteome</keyword>
<accession>A0AAV7SG48</accession>
<sequence>MKSVLCLLVLFLVSEVRSFDVILEELPENEEFLLEGIEFSEFHGNGRHKRSATSSEEDGEEVDTGDEVTLQSYRVDSRITSHFVNTRIRSKVVNNAKRPQTVGFDIKLPKDAFINNFTMNVNGITFSGSIREKSVARSLFSQARAKGKAAGLVRTNSMDMENFKADLSVPPGTKVTFEINYQEALRRKLGRYEHVIHLEPGKLAKNLQVDVYITEPQGIRFINVPNSLGEHFAGLVNISKEEKRAHISFRPTVDQQRKCPECSTTAVDGNFVVKYDTSRDPSSELQVFNGYFLHFFAPENLPPLPKNILFVIDVSGSMWGLKMRQTVQAMQTILDDLRSDDQFSVIDFNHNVRCWREELVRASSIQTEDAKKYIREIQPGGGTNINEALLRAIFILKEAQSRDMLDSNSISLIVLVSDGDPTVGELKLSKIQKNVKKEMHDDFSLHALGIGFDVDYDFLERIAQENHGMAKRIYGNQDTSTQLKEFYKQVSTPLLKNIEFVYPYDSVSDVTQNAFNTFYGGDEIVVAGKVNTAEIQGFQSILSATAANAKLLTTITAELEELDEFLKESKYAFPDFARQYWAHLTINQLLAERNLAPSAALKRNITRTILQLSVDHHLVTPLTAMLIENTEGNERMLADSPRDPKRGCCPNSLVVGTKIQPETPTFLRPTFSPAQPTTPHELLKGPTDIIQITTAETPEDPTPHQVTTNVDGDPHFIVHLPKSQMDVCFNIDSQPGKIFNLISDPDTGVVVNGQLIGAKMMKNNKLNTYFGTVGLHFRNENVKIEITTDKISLKYTSQYIIMSWAETSRVTLERVTVSVQKNKNVVITVNDELSFVILLHRVWKKHPVNVDFLGIYVPPSNRFSPVVHGLLGQFIQDPEVQVYDERPGSNPEKPEATMDVKGHKLTVTSGLQKDFSTDGASGTDVRCWFVHNSGKGFIDGSYKDYLVPQLYSSLKRP</sequence>
<keyword evidence="4" id="KW-0646">Protease inhibitor</keyword>
<feature type="domain" description="VWFA" evidence="10">
    <location>
        <begin position="307"/>
        <end position="490"/>
    </location>
</feature>
<keyword evidence="5 9" id="KW-0732">Signal</keyword>
<dbReference type="FunFam" id="3.40.50.410:FF:000013">
    <property type="entry name" value="inter-alpha-trypsin inhibitor heavy chain H2"/>
    <property type="match status" value="1"/>
</dbReference>
<dbReference type="Pfam" id="PF06668">
    <property type="entry name" value="ITI_HC_C"/>
    <property type="match status" value="1"/>
</dbReference>
<dbReference type="GO" id="GO:0005576">
    <property type="term" value="C:extracellular region"/>
    <property type="evidence" value="ECO:0007669"/>
    <property type="project" value="UniProtKB-SubCell"/>
</dbReference>
<name>A0AAV7SG48_PLEWA</name>
<feature type="chain" id="PRO_5043798601" description="Inter-alpha-trypsin inhibitor heavy chain H2" evidence="9">
    <location>
        <begin position="19"/>
        <end position="957"/>
    </location>
</feature>
<feature type="compositionally biased region" description="Acidic residues" evidence="8">
    <location>
        <begin position="55"/>
        <end position="66"/>
    </location>
</feature>
<proteinExistence type="inferred from homology"/>
<dbReference type="Pfam" id="PF00092">
    <property type="entry name" value="VWA"/>
    <property type="match status" value="1"/>
</dbReference>
<keyword evidence="3" id="KW-0964">Secreted</keyword>
<evidence type="ECO:0000256" key="4">
    <source>
        <dbReference type="ARBA" id="ARBA00022690"/>
    </source>
</evidence>
<comment type="caution">
    <text evidence="12">The sequence shown here is derived from an EMBL/GenBank/DDBJ whole genome shotgun (WGS) entry which is preliminary data.</text>
</comment>
<keyword evidence="6" id="KW-0722">Serine protease inhibitor</keyword>
<evidence type="ECO:0008006" key="14">
    <source>
        <dbReference type="Google" id="ProtNLM"/>
    </source>
</evidence>
<evidence type="ECO:0000313" key="12">
    <source>
        <dbReference type="EMBL" id="KAJ1162980.1"/>
    </source>
</evidence>
<dbReference type="SMART" id="SM00609">
    <property type="entry name" value="VIT"/>
    <property type="match status" value="1"/>
</dbReference>
<evidence type="ECO:0000256" key="9">
    <source>
        <dbReference type="SAM" id="SignalP"/>
    </source>
</evidence>
<dbReference type="Pfam" id="PF08487">
    <property type="entry name" value="VIT"/>
    <property type="match status" value="1"/>
</dbReference>
<dbReference type="InterPro" id="IPR002035">
    <property type="entry name" value="VWF_A"/>
</dbReference>
<evidence type="ECO:0000259" key="10">
    <source>
        <dbReference type="PROSITE" id="PS50234"/>
    </source>
</evidence>
<dbReference type="GO" id="GO:0030212">
    <property type="term" value="P:hyaluronan metabolic process"/>
    <property type="evidence" value="ECO:0007669"/>
    <property type="project" value="InterPro"/>
</dbReference>
<dbReference type="PROSITE" id="PS50234">
    <property type="entry name" value="VWFA"/>
    <property type="match status" value="1"/>
</dbReference>
<feature type="signal peptide" evidence="9">
    <location>
        <begin position="1"/>
        <end position="18"/>
    </location>
</feature>